<organism evidence="2 3">
    <name type="scientific">Rhizobium calliandrae</name>
    <dbReference type="NCBI Taxonomy" id="1312182"/>
    <lineage>
        <taxon>Bacteria</taxon>
        <taxon>Pseudomonadati</taxon>
        <taxon>Pseudomonadota</taxon>
        <taxon>Alphaproteobacteria</taxon>
        <taxon>Hyphomicrobiales</taxon>
        <taxon>Rhizobiaceae</taxon>
        <taxon>Rhizobium/Agrobacterium group</taxon>
        <taxon>Rhizobium</taxon>
    </lineage>
</organism>
<keyword evidence="3" id="KW-1185">Reference proteome</keyword>
<dbReference type="GO" id="GO:0004519">
    <property type="term" value="F:endonuclease activity"/>
    <property type="evidence" value="ECO:0007669"/>
    <property type="project" value="UniProtKB-KW"/>
</dbReference>
<keyword evidence="2" id="KW-0255">Endonuclease</keyword>
<accession>A0ABT7KMU4</accession>
<feature type="domain" description="HNH nuclease" evidence="1">
    <location>
        <begin position="6"/>
        <end position="69"/>
    </location>
</feature>
<keyword evidence="2" id="KW-0378">Hydrolase</keyword>
<protein>
    <submittedName>
        <fullName evidence="2">HNH endonuclease</fullName>
    </submittedName>
</protein>
<proteinExistence type="predicted"/>
<dbReference type="InterPro" id="IPR002711">
    <property type="entry name" value="HNH"/>
</dbReference>
<evidence type="ECO:0000313" key="2">
    <source>
        <dbReference type="EMBL" id="MDL2409950.1"/>
    </source>
</evidence>
<dbReference type="Proteomes" id="UP001172630">
    <property type="component" value="Unassembled WGS sequence"/>
</dbReference>
<dbReference type="InterPro" id="IPR003615">
    <property type="entry name" value="HNH_nuc"/>
</dbReference>
<sequence length="95" mass="11353">MTRHIQNRIKLRERQNGRCCYCDVEMVISNKPLKFQPANEETLEHLERRAEGGRNNRDNIALACRRCNAERGAMDWLTYKTWRRGEFYEFLGGLF</sequence>
<name>A0ABT7KMU4_9HYPH</name>
<evidence type="ECO:0000313" key="3">
    <source>
        <dbReference type="Proteomes" id="UP001172630"/>
    </source>
</evidence>
<comment type="caution">
    <text evidence="2">The sequence shown here is derived from an EMBL/GenBank/DDBJ whole genome shotgun (WGS) entry which is preliminary data.</text>
</comment>
<reference evidence="2" key="1">
    <citation type="submission" date="2023-06" db="EMBL/GenBank/DDBJ databases">
        <title>Phylogenetic Diversity of Rhizobium strains.</title>
        <authorList>
            <person name="Moura F.T."/>
            <person name="Helene L.C.F."/>
            <person name="Hungria M."/>
        </authorList>
    </citation>
    <scope>NUCLEOTIDE SEQUENCE</scope>
    <source>
        <strain evidence="2">CCGE524</strain>
    </source>
</reference>
<dbReference type="Gene3D" id="1.10.30.50">
    <property type="match status" value="1"/>
</dbReference>
<gene>
    <name evidence="2" type="ORF">PY650_30910</name>
</gene>
<dbReference type="SMART" id="SM00507">
    <property type="entry name" value="HNHc"/>
    <property type="match status" value="1"/>
</dbReference>
<evidence type="ECO:0000259" key="1">
    <source>
        <dbReference type="SMART" id="SM00507"/>
    </source>
</evidence>
<dbReference type="EMBL" id="JARFYN010000064">
    <property type="protein sequence ID" value="MDL2409950.1"/>
    <property type="molecule type" value="Genomic_DNA"/>
</dbReference>
<keyword evidence="2" id="KW-0540">Nuclease</keyword>
<dbReference type="RefSeq" id="WP_285883652.1">
    <property type="nucleotide sequence ID" value="NZ_JARFYN010000064.1"/>
</dbReference>
<dbReference type="Pfam" id="PF01844">
    <property type="entry name" value="HNH"/>
    <property type="match status" value="1"/>
</dbReference>
<dbReference type="CDD" id="cd00085">
    <property type="entry name" value="HNHc"/>
    <property type="match status" value="1"/>
</dbReference>